<feature type="compositionally biased region" description="Polar residues" evidence="1">
    <location>
        <begin position="54"/>
        <end position="68"/>
    </location>
</feature>
<accession>A0A2P6QMF5</accession>
<keyword evidence="3" id="KW-1185">Reference proteome</keyword>
<protein>
    <submittedName>
        <fullName evidence="2">Uncharacterized protein</fullName>
    </submittedName>
</protein>
<name>A0A2P6QMF5_ROSCH</name>
<feature type="region of interest" description="Disordered" evidence="1">
    <location>
        <begin position="40"/>
        <end position="83"/>
    </location>
</feature>
<organism evidence="2 3">
    <name type="scientific">Rosa chinensis</name>
    <name type="common">China rose</name>
    <dbReference type="NCBI Taxonomy" id="74649"/>
    <lineage>
        <taxon>Eukaryota</taxon>
        <taxon>Viridiplantae</taxon>
        <taxon>Streptophyta</taxon>
        <taxon>Embryophyta</taxon>
        <taxon>Tracheophyta</taxon>
        <taxon>Spermatophyta</taxon>
        <taxon>Magnoliopsida</taxon>
        <taxon>eudicotyledons</taxon>
        <taxon>Gunneridae</taxon>
        <taxon>Pentapetalae</taxon>
        <taxon>rosids</taxon>
        <taxon>fabids</taxon>
        <taxon>Rosales</taxon>
        <taxon>Rosaceae</taxon>
        <taxon>Rosoideae</taxon>
        <taxon>Rosoideae incertae sedis</taxon>
        <taxon>Rosa</taxon>
    </lineage>
</organism>
<evidence type="ECO:0000256" key="1">
    <source>
        <dbReference type="SAM" id="MobiDB-lite"/>
    </source>
</evidence>
<sequence length="96" mass="11040">MGRPKCTSNRMTQVEVQAVGPHPSGKVITQGMQNKEKLSSFKFEGEPAQRKSKVCNSINNKEMPSSSKFDVEDNEERKKRRRKSYQANYMVITWSL</sequence>
<evidence type="ECO:0000313" key="3">
    <source>
        <dbReference type="Proteomes" id="UP000238479"/>
    </source>
</evidence>
<comment type="caution">
    <text evidence="2">The sequence shown here is derived from an EMBL/GenBank/DDBJ whole genome shotgun (WGS) entry which is preliminary data.</text>
</comment>
<dbReference type="Proteomes" id="UP000238479">
    <property type="component" value="Chromosome 5"/>
</dbReference>
<feature type="compositionally biased region" description="Basic and acidic residues" evidence="1">
    <location>
        <begin position="40"/>
        <end position="49"/>
    </location>
</feature>
<dbReference type="Gramene" id="PRQ35372">
    <property type="protein sequence ID" value="PRQ35372"/>
    <property type="gene ID" value="RchiOBHm_Chr5g0079291"/>
</dbReference>
<reference evidence="2 3" key="1">
    <citation type="journal article" date="2018" name="Nat. Genet.">
        <title>The Rosa genome provides new insights in the design of modern roses.</title>
        <authorList>
            <person name="Bendahmane M."/>
        </authorList>
    </citation>
    <scope>NUCLEOTIDE SEQUENCE [LARGE SCALE GENOMIC DNA]</scope>
    <source>
        <strain evidence="3">cv. Old Blush</strain>
    </source>
</reference>
<proteinExistence type="predicted"/>
<gene>
    <name evidence="2" type="ORF">RchiOBHm_Chr5g0079291</name>
</gene>
<dbReference type="AlphaFoldDB" id="A0A2P6QMF5"/>
<dbReference type="EMBL" id="PDCK01000043">
    <property type="protein sequence ID" value="PRQ35372.1"/>
    <property type="molecule type" value="Genomic_DNA"/>
</dbReference>
<evidence type="ECO:0000313" key="2">
    <source>
        <dbReference type="EMBL" id="PRQ35372.1"/>
    </source>
</evidence>